<keyword evidence="3" id="KW-1133">Transmembrane helix</keyword>
<reference evidence="5 6" key="1">
    <citation type="submission" date="2018-10" db="EMBL/GenBank/DDBJ databases">
        <authorList>
            <person name="Li J."/>
        </authorList>
    </citation>
    <scope>NUCLEOTIDE SEQUENCE [LARGE SCALE GENOMIC DNA]</scope>
    <source>
        <strain evidence="5 6">IF 016277</strain>
    </source>
</reference>
<dbReference type="Gene3D" id="3.40.630.190">
    <property type="entry name" value="LCP protein"/>
    <property type="match status" value="1"/>
</dbReference>
<evidence type="ECO:0000256" key="2">
    <source>
        <dbReference type="SAM" id="MobiDB-lite"/>
    </source>
</evidence>
<comment type="caution">
    <text evidence="5">The sequence shown here is derived from an EMBL/GenBank/DDBJ whole genome shotgun (WGS) entry which is preliminary data.</text>
</comment>
<comment type="similarity">
    <text evidence="1">Belongs to the LytR/CpsA/Psr (LCP) family.</text>
</comment>
<gene>
    <name evidence="5" type="ORF">D9V32_10785</name>
</gene>
<sequence length="424" mass="43773">MLPDSPAPTSSAPTPRPPLPPRHAAHVRWGWQRITVISLCGVLGLGLIGAGASALTVVNLLQRVGNNAVDITPDDDTNDDLGEISGGFNLLVVGVDNTDDQDTSFGPRDATLNDVNILLHVNSDHSGATAVSIPRDLIVDHPACTDAAGTAFAPRTGAPFNVAHGRGGLACVVATAEKLTGLSIGYAAEVGFEAVIGITDAIGGVPVCLTKPLRDPAAHVDLPAGIVEIKGADALGFLRSRYGVGDGSDLSRISSQQQYMSSLMRKVQTDSALTNPFKLLALADVITSSARLSTTMARPETLVQMANVLRKLDLTSVAFVQFPGTTEDPRYPQKVVPVRAAAERLFADIAADRLITPDTSTLGPGAIEVPSDAPSDAATPPAETPVTEAGGETPGAPGDGGTEPVIQTGVRGITADQETCTVPR</sequence>
<feature type="transmembrane region" description="Helical" evidence="3">
    <location>
        <begin position="36"/>
        <end position="61"/>
    </location>
</feature>
<feature type="region of interest" description="Disordered" evidence="2">
    <location>
        <begin position="1"/>
        <end position="21"/>
    </location>
</feature>
<keyword evidence="6" id="KW-1185">Reference proteome</keyword>
<evidence type="ECO:0000256" key="1">
    <source>
        <dbReference type="ARBA" id="ARBA00006068"/>
    </source>
</evidence>
<evidence type="ECO:0000313" key="5">
    <source>
        <dbReference type="EMBL" id="RLP75358.1"/>
    </source>
</evidence>
<dbReference type="InterPro" id="IPR050922">
    <property type="entry name" value="LytR/CpsA/Psr_CW_biosynth"/>
</dbReference>
<proteinExistence type="inferred from homology"/>
<name>A0A3L7A5Z6_9MICO</name>
<dbReference type="InterPro" id="IPR004474">
    <property type="entry name" value="LytR_CpsA_psr"/>
</dbReference>
<dbReference type="PANTHER" id="PTHR33392:SF6">
    <property type="entry name" value="POLYISOPRENYL-TEICHOIC ACID--PEPTIDOGLYCAN TEICHOIC ACID TRANSFERASE TAGU"/>
    <property type="match status" value="1"/>
</dbReference>
<dbReference type="NCBIfam" id="TIGR00350">
    <property type="entry name" value="lytR_cpsA_psr"/>
    <property type="match status" value="1"/>
</dbReference>
<accession>A0A3L7A5Z6</accession>
<dbReference type="Pfam" id="PF03816">
    <property type="entry name" value="LytR_cpsA_psr"/>
    <property type="match status" value="1"/>
</dbReference>
<dbReference type="OrthoDB" id="9782542at2"/>
<evidence type="ECO:0000256" key="3">
    <source>
        <dbReference type="SAM" id="Phobius"/>
    </source>
</evidence>
<feature type="region of interest" description="Disordered" evidence="2">
    <location>
        <begin position="361"/>
        <end position="404"/>
    </location>
</feature>
<keyword evidence="3" id="KW-0812">Transmembrane</keyword>
<protein>
    <submittedName>
        <fullName evidence="5">LytR family transcriptional regulator</fullName>
    </submittedName>
</protein>
<feature type="compositionally biased region" description="Low complexity" evidence="2">
    <location>
        <begin position="1"/>
        <end position="13"/>
    </location>
</feature>
<dbReference type="PANTHER" id="PTHR33392">
    <property type="entry name" value="POLYISOPRENYL-TEICHOIC ACID--PEPTIDOGLYCAN TEICHOIC ACID TRANSFERASE TAGU"/>
    <property type="match status" value="1"/>
</dbReference>
<feature type="compositionally biased region" description="Low complexity" evidence="2">
    <location>
        <begin position="370"/>
        <end position="396"/>
    </location>
</feature>
<keyword evidence="3" id="KW-0472">Membrane</keyword>
<organism evidence="5 6">
    <name type="scientific">Mycetocola tolaasinivorans</name>
    <dbReference type="NCBI Taxonomy" id="76635"/>
    <lineage>
        <taxon>Bacteria</taxon>
        <taxon>Bacillati</taxon>
        <taxon>Actinomycetota</taxon>
        <taxon>Actinomycetes</taxon>
        <taxon>Micrococcales</taxon>
        <taxon>Microbacteriaceae</taxon>
        <taxon>Mycetocola</taxon>
    </lineage>
</organism>
<dbReference type="EMBL" id="RCUX01000007">
    <property type="protein sequence ID" value="RLP75358.1"/>
    <property type="molecule type" value="Genomic_DNA"/>
</dbReference>
<evidence type="ECO:0000259" key="4">
    <source>
        <dbReference type="Pfam" id="PF03816"/>
    </source>
</evidence>
<dbReference type="Proteomes" id="UP000272503">
    <property type="component" value="Unassembled WGS sequence"/>
</dbReference>
<evidence type="ECO:0000313" key="6">
    <source>
        <dbReference type="Proteomes" id="UP000272503"/>
    </source>
</evidence>
<feature type="domain" description="Cell envelope-related transcriptional attenuator" evidence="4">
    <location>
        <begin position="113"/>
        <end position="268"/>
    </location>
</feature>
<dbReference type="AlphaFoldDB" id="A0A3L7A5Z6"/>